<reference evidence="2" key="1">
    <citation type="submission" date="2022-11" db="UniProtKB">
        <authorList>
            <consortium name="WormBaseParasite"/>
        </authorList>
    </citation>
    <scope>IDENTIFICATION</scope>
</reference>
<dbReference type="WBParaSite" id="Minc3s01100g20723">
    <property type="protein sequence ID" value="Minc3s01100g20723"/>
    <property type="gene ID" value="Minc3s01100g20723"/>
</dbReference>
<dbReference type="Proteomes" id="UP000887563">
    <property type="component" value="Unplaced"/>
</dbReference>
<protein>
    <submittedName>
        <fullName evidence="2">Uncharacterized protein</fullName>
    </submittedName>
</protein>
<name>A0A914M3A4_MELIC</name>
<organism evidence="1 2">
    <name type="scientific">Meloidogyne incognita</name>
    <name type="common">Southern root-knot nematode worm</name>
    <name type="synonym">Oxyuris incognita</name>
    <dbReference type="NCBI Taxonomy" id="6306"/>
    <lineage>
        <taxon>Eukaryota</taxon>
        <taxon>Metazoa</taxon>
        <taxon>Ecdysozoa</taxon>
        <taxon>Nematoda</taxon>
        <taxon>Chromadorea</taxon>
        <taxon>Rhabditida</taxon>
        <taxon>Tylenchina</taxon>
        <taxon>Tylenchomorpha</taxon>
        <taxon>Tylenchoidea</taxon>
        <taxon>Meloidogynidae</taxon>
        <taxon>Meloidogyninae</taxon>
        <taxon>Meloidogyne</taxon>
        <taxon>Meloidogyne incognita group</taxon>
    </lineage>
</organism>
<sequence length="173" mass="19765">MHQNIIVRISDRLKRFDAKDARCIEESQACFIDSTWRNLAYIQSNFSGLSRAITKLEKQGLPIYDALEIFANVRNEMDAAIGEIADQIRNKFNNVVSSNIGLETIAQICQILSGHDTECNIPPDLIPYYKYAPITSVDVERSFSVYKSILADNRMKFTPKNLEMYLICNFNLS</sequence>
<accession>A0A914M3A4</accession>
<keyword evidence="1" id="KW-1185">Reference proteome</keyword>
<dbReference type="SUPFAM" id="SSF53098">
    <property type="entry name" value="Ribonuclease H-like"/>
    <property type="match status" value="1"/>
</dbReference>
<evidence type="ECO:0000313" key="2">
    <source>
        <dbReference type="WBParaSite" id="Minc3s01100g20723"/>
    </source>
</evidence>
<proteinExistence type="predicted"/>
<dbReference type="InterPro" id="IPR012337">
    <property type="entry name" value="RNaseH-like_sf"/>
</dbReference>
<evidence type="ECO:0000313" key="1">
    <source>
        <dbReference type="Proteomes" id="UP000887563"/>
    </source>
</evidence>
<dbReference type="AlphaFoldDB" id="A0A914M3A4"/>